<dbReference type="PANTHER" id="PTHR43297:SF14">
    <property type="entry name" value="ATPASE AAA-TYPE CORE DOMAIN-CONTAINING PROTEIN"/>
    <property type="match status" value="1"/>
</dbReference>
<dbReference type="RefSeq" id="WP_104205957.1">
    <property type="nucleotide sequence ID" value="NZ_PHND01000001.1"/>
</dbReference>
<evidence type="ECO:0000259" key="8">
    <source>
        <dbReference type="PROSITE" id="PS50893"/>
    </source>
</evidence>
<evidence type="ECO:0000256" key="4">
    <source>
        <dbReference type="ARBA" id="ARBA00022475"/>
    </source>
</evidence>
<dbReference type="GO" id="GO:0016020">
    <property type="term" value="C:membrane"/>
    <property type="evidence" value="ECO:0007669"/>
    <property type="project" value="UniProtKB-SubCell"/>
</dbReference>
<keyword evidence="9" id="KW-0067">ATP-binding</keyword>
<reference evidence="9 10" key="1">
    <citation type="submission" date="2017-11" db="EMBL/GenBank/DDBJ databases">
        <title>Genome sequence of Entomoplasma ellychniae ELCN-1 (ATCC 43707).</title>
        <authorList>
            <person name="Lo W.-S."/>
            <person name="Gasparich G.E."/>
            <person name="Kuo C.-H."/>
        </authorList>
    </citation>
    <scope>NUCLEOTIDE SEQUENCE [LARGE SCALE GENOMIC DNA]</scope>
    <source>
        <strain evidence="9 10">ELCN-1</strain>
    </source>
</reference>
<keyword evidence="6" id="KW-1278">Translocase</keyword>
<keyword evidence="4" id="KW-1003">Cell membrane</keyword>
<evidence type="ECO:0000256" key="1">
    <source>
        <dbReference type="ARBA" id="ARBA00004370"/>
    </source>
</evidence>
<evidence type="ECO:0000256" key="5">
    <source>
        <dbReference type="ARBA" id="ARBA00022519"/>
    </source>
</evidence>
<accession>A0A8E2UA71</accession>
<dbReference type="InterPro" id="IPR003439">
    <property type="entry name" value="ABC_transporter-like_ATP-bd"/>
</dbReference>
<protein>
    <submittedName>
        <fullName evidence="9">Oligopeptide ABC transporter ATP-binding protein</fullName>
    </submittedName>
</protein>
<dbReference type="InterPro" id="IPR027417">
    <property type="entry name" value="P-loop_NTPase"/>
</dbReference>
<keyword evidence="3" id="KW-0813">Transport</keyword>
<keyword evidence="10" id="KW-1185">Reference proteome</keyword>
<gene>
    <name evidence="9" type="primary">oppD</name>
    <name evidence="9" type="ORF">EELLY_v1c05550</name>
</gene>
<keyword evidence="9" id="KW-0547">Nucleotide-binding</keyword>
<feature type="domain" description="ABC transporter" evidence="8">
    <location>
        <begin position="319"/>
        <end position="591"/>
    </location>
</feature>
<name>A0A8E2UA71_9MOLU</name>
<evidence type="ECO:0000256" key="7">
    <source>
        <dbReference type="ARBA" id="ARBA00023136"/>
    </source>
</evidence>
<dbReference type="AlphaFoldDB" id="A0A8E2UA71"/>
<evidence type="ECO:0000256" key="2">
    <source>
        <dbReference type="ARBA" id="ARBA00005417"/>
    </source>
</evidence>
<dbReference type="InterPro" id="IPR050388">
    <property type="entry name" value="ABC_Ni/Peptide_Import"/>
</dbReference>
<dbReference type="GO" id="GO:0016887">
    <property type="term" value="F:ATP hydrolysis activity"/>
    <property type="evidence" value="ECO:0007669"/>
    <property type="project" value="InterPro"/>
</dbReference>
<evidence type="ECO:0000256" key="3">
    <source>
        <dbReference type="ARBA" id="ARBA00022448"/>
    </source>
</evidence>
<evidence type="ECO:0000313" key="9">
    <source>
        <dbReference type="EMBL" id="PPE04874.1"/>
    </source>
</evidence>
<dbReference type="SUPFAM" id="SSF52540">
    <property type="entry name" value="P-loop containing nucleoside triphosphate hydrolases"/>
    <property type="match status" value="1"/>
</dbReference>
<keyword evidence="5" id="KW-0997">Cell inner membrane</keyword>
<dbReference type="PROSITE" id="PS50893">
    <property type="entry name" value="ABC_TRANSPORTER_2"/>
    <property type="match status" value="1"/>
</dbReference>
<dbReference type="Proteomes" id="UP000239010">
    <property type="component" value="Unassembled WGS sequence"/>
</dbReference>
<comment type="similarity">
    <text evidence="2">Belongs to the ABC transporter superfamily.</text>
</comment>
<comment type="subcellular location">
    <subcellularLocation>
        <location evidence="1">Membrane</location>
    </subcellularLocation>
</comment>
<dbReference type="PANTHER" id="PTHR43297">
    <property type="entry name" value="OLIGOPEPTIDE TRANSPORT ATP-BINDING PROTEIN APPD"/>
    <property type="match status" value="1"/>
</dbReference>
<dbReference type="EMBL" id="PHND01000001">
    <property type="protein sequence ID" value="PPE04874.1"/>
    <property type="molecule type" value="Genomic_DNA"/>
</dbReference>
<dbReference type="Pfam" id="PF00005">
    <property type="entry name" value="ABC_tran"/>
    <property type="match status" value="1"/>
</dbReference>
<proteinExistence type="inferred from homology"/>
<keyword evidence="7" id="KW-0472">Membrane</keyword>
<evidence type="ECO:0000256" key="6">
    <source>
        <dbReference type="ARBA" id="ARBA00022967"/>
    </source>
</evidence>
<comment type="caution">
    <text evidence="9">The sequence shown here is derived from an EMBL/GenBank/DDBJ whole genome shotgun (WGS) entry which is preliminary data.</text>
</comment>
<dbReference type="GO" id="GO:0005524">
    <property type="term" value="F:ATP binding"/>
    <property type="evidence" value="ECO:0007669"/>
    <property type="project" value="UniProtKB-KW"/>
</dbReference>
<organism evidence="9 10">
    <name type="scientific">Entomoplasma ellychniae</name>
    <dbReference type="NCBI Taxonomy" id="2114"/>
    <lineage>
        <taxon>Bacteria</taxon>
        <taxon>Bacillati</taxon>
        <taxon>Mycoplasmatota</taxon>
        <taxon>Mollicutes</taxon>
        <taxon>Entomoplasmatales</taxon>
        <taxon>Entomoplasmataceae</taxon>
        <taxon>Entomoplasma</taxon>
    </lineage>
</organism>
<sequence>MKNKQETIISFNDVIVKTNTRGKTLNVIKNISFDVYANEILAIVGKSNTGKTVLTKVLSNSLNQNSYVSNGTIMYYPTKATIDEGKDHILSPIDLVSYQKSNLSNVTKNIITLTNKTIIDKAVIKIYKLRQEISKIQQEEAHRQTVMFKSILDKTVRMSQYEKTQLHSSTYLKDKNESINNNTSPSMPLINKLLKRIQKHENAIDKSFLILANTIDQKEEIVHYKVIEYHKNEIKNIKSAISQIQISVAKTNYTFMKSLKSDIKFLLNNEEFLNVETRKASLRKMKYYNQILKLDQNEVILLKMKLIDDQLEIIRRANYELSNFKKLSDGSIENLSLLMQDIQINKDSIKMVEKSLIEDGLEYLGKKEFLTDFENNLINLVSKILVEKKVSKEEINKVLAQWNFQKHKPSKNRSESQKDLKFVNEEVISTIFESINQSLKPDVKIGHQISDIIASTKRLSKSEAHLKALELLHRLGLVNAEEIFNMLPSQCSDTINQLVVIAKSVSSSPKVLVWDETANLLGSNIKNQLLKLIIELKEELNLTVILFTQSFEIPSKIADRIAVIHDGEIVEYGNTKEIINNAIHPESIALKLNIKEIFQEENHDNISDNLFNNFNEKLLRKNYAEKKYELVPNKFSKITKSHFVKEEFKIKARRGKK</sequence>
<dbReference type="Gene3D" id="3.40.50.300">
    <property type="entry name" value="P-loop containing nucleotide triphosphate hydrolases"/>
    <property type="match status" value="2"/>
</dbReference>
<evidence type="ECO:0000313" key="10">
    <source>
        <dbReference type="Proteomes" id="UP000239010"/>
    </source>
</evidence>